<protein>
    <submittedName>
        <fullName evidence="2">Uncharacterized protein</fullName>
    </submittedName>
</protein>
<name>A0A0F8YB38_9ZZZZ</name>
<dbReference type="EMBL" id="LAZR01054421">
    <property type="protein sequence ID" value="KKK78598.1"/>
    <property type="molecule type" value="Genomic_DNA"/>
</dbReference>
<evidence type="ECO:0000256" key="1">
    <source>
        <dbReference type="SAM" id="MobiDB-lite"/>
    </source>
</evidence>
<accession>A0A0F8YB38</accession>
<proteinExistence type="predicted"/>
<reference evidence="2" key="1">
    <citation type="journal article" date="2015" name="Nature">
        <title>Complex archaea that bridge the gap between prokaryotes and eukaryotes.</title>
        <authorList>
            <person name="Spang A."/>
            <person name="Saw J.H."/>
            <person name="Jorgensen S.L."/>
            <person name="Zaremba-Niedzwiedzka K."/>
            <person name="Martijn J."/>
            <person name="Lind A.E."/>
            <person name="van Eijk R."/>
            <person name="Schleper C."/>
            <person name="Guy L."/>
            <person name="Ettema T.J."/>
        </authorList>
    </citation>
    <scope>NUCLEOTIDE SEQUENCE</scope>
</reference>
<feature type="non-terminal residue" evidence="2">
    <location>
        <position position="399"/>
    </location>
</feature>
<comment type="caution">
    <text evidence="2">The sequence shown here is derived from an EMBL/GenBank/DDBJ whole genome shotgun (WGS) entry which is preliminary data.</text>
</comment>
<feature type="region of interest" description="Disordered" evidence="1">
    <location>
        <begin position="316"/>
        <end position="369"/>
    </location>
</feature>
<feature type="non-terminal residue" evidence="2">
    <location>
        <position position="1"/>
    </location>
</feature>
<evidence type="ECO:0000313" key="2">
    <source>
        <dbReference type="EMBL" id="KKK78598.1"/>
    </source>
</evidence>
<gene>
    <name evidence="2" type="ORF">LCGC14_2841970</name>
</gene>
<dbReference type="AlphaFoldDB" id="A0A0F8YB38"/>
<organism evidence="2">
    <name type="scientific">marine sediment metagenome</name>
    <dbReference type="NCBI Taxonomy" id="412755"/>
    <lineage>
        <taxon>unclassified sequences</taxon>
        <taxon>metagenomes</taxon>
        <taxon>ecological metagenomes</taxon>
    </lineage>
</organism>
<sequence length="399" mass="45714">LESGQLTEKLSVEAERMVFVLKAARPWIPATKMRIILQGFDYDIPLPLIRHLYASYGWARGTKPYQEVNFRSLNLKVMQLCVLQIRSIARKSFLYAEDHLQGLLEVFRTLHARGVTKRYPGSRVSFGQHKEDFLSLGLLGLVERAQPTFRNSKVGFREEGRLILSKIQHPTRGQAYYQRILQSKKIEVDPTCVTKIFTRWKVNDFRSRFKGDLHRLLVPEAEAQGEEAAVRLPVAMAMRLDRGFVSFLKQLPSEPVALANPGIFLFLPYLDRLRIFDKAASLLDVDPDRGYSWFSLLLLSLGRVLQGLSIGARRDAAREPATRRVPDQHRVLQPARPERLRHIRPGTDPRPNRQDGEGRRHATPAATRTKMSLYVISKGRAGNVERMHRHLDADVTWVV</sequence>
<feature type="compositionally biased region" description="Basic and acidic residues" evidence="1">
    <location>
        <begin position="316"/>
        <end position="360"/>
    </location>
</feature>